<dbReference type="OrthoDB" id="176203at2"/>
<dbReference type="InterPro" id="IPR004358">
    <property type="entry name" value="Sig_transdc_His_kin-like_C"/>
</dbReference>
<evidence type="ECO:0000256" key="3">
    <source>
        <dbReference type="ARBA" id="ARBA00022553"/>
    </source>
</evidence>
<proteinExistence type="predicted"/>
<evidence type="ECO:0000313" key="6">
    <source>
        <dbReference type="Proteomes" id="UP000295361"/>
    </source>
</evidence>
<evidence type="ECO:0000256" key="2">
    <source>
        <dbReference type="ARBA" id="ARBA00012438"/>
    </source>
</evidence>
<dbReference type="SUPFAM" id="SSF55781">
    <property type="entry name" value="GAF domain-like"/>
    <property type="match status" value="1"/>
</dbReference>
<dbReference type="Gene3D" id="3.30.565.10">
    <property type="entry name" value="Histidine kinase-like ATPase, C-terminal domain"/>
    <property type="match status" value="1"/>
</dbReference>
<dbReference type="Gene3D" id="2.130.10.10">
    <property type="entry name" value="YVTN repeat-like/Quinoprotein amine dehydrogenase"/>
    <property type="match status" value="4"/>
</dbReference>
<protein>
    <recommendedName>
        <fullName evidence="2">histidine kinase</fullName>
        <ecNumber evidence="2">2.7.13.3</ecNumber>
    </recommendedName>
</protein>
<keyword evidence="6" id="KW-1185">Reference proteome</keyword>
<dbReference type="Pfam" id="PF07495">
    <property type="entry name" value="Y_Y_Y"/>
    <property type="match status" value="1"/>
</dbReference>
<dbReference type="SMART" id="SM00065">
    <property type="entry name" value="GAF"/>
    <property type="match status" value="1"/>
</dbReference>
<dbReference type="CDD" id="cd00082">
    <property type="entry name" value="HisKA"/>
    <property type="match status" value="1"/>
</dbReference>
<keyword evidence="3" id="KW-0597">Phosphoprotein</keyword>
<reference evidence="5 6" key="1">
    <citation type="submission" date="2019-03" db="EMBL/GenBank/DDBJ databases">
        <title>Genomic Encyclopedia of Type Strains, Phase IV (KMG-IV): sequencing the most valuable type-strain genomes for metagenomic binning, comparative biology and taxonomic classification.</title>
        <authorList>
            <person name="Goeker M."/>
        </authorList>
    </citation>
    <scope>NUCLEOTIDE SEQUENCE [LARGE SCALE GENOMIC DNA]</scope>
    <source>
        <strain evidence="5 6">DSM 16998</strain>
    </source>
</reference>
<dbReference type="SMART" id="SM00387">
    <property type="entry name" value="HATPase_c"/>
    <property type="match status" value="1"/>
</dbReference>
<sequence>MSFCLRASLLLRRLALPALLLWVGGLGAMPLQNLRFQHLGVEQGLPQESVLSTAQDAQGFIWMGTQNGLVRYDGYRFVVYRHDPGNPRSLNNNLVQALLVDAAGTLWIATHGGLHSYDAQRNDFERHLPQSGLRGPAGLELRNLIDDGAWGLWLGSSDGLQHFDKKTSSFRFWHHDPDRSDSLASDRVRGLALDQQGRLWVGTAAGLDRLDPAASGFAHLHMDSAARPDAIHNTLQTLMVDRENRLWIGTYAGLERWELNGPEPTRLRFTPEQGISRGRYYALLQDRDEQVWVGAISDGLKRWSPQRQRFVQHRHQQDDPHSLSDDQLASLFQDRTGTLWVGTWDAGINLVDLSSGGFERVLPPLAPQQSKIERVVNGLIGDGRGGLWVAGLGGLKHLDLATDTFTDRGQRLSDKRVHAMLRDEASGRLLLGTETGLELFEPATGHIRARRVQARNATSNNVLCLLKDRSGALWVGSAGGLHRLASFDALEASFIHQPADPKSISHDNVQTLLEDREGRLWVGTNGGLNLFDAATGRFRRFHHSPGDRESLAGDNITALLQDRLGRLWIGTDKGLSELKRAPDGSLRFRSYGHAQGLVSERIMAIVEDLSGVLWLSTDNGLMRFFPQTESFRHYTAREGMVEGSYSANAGLQDSDGRIYFGGVRGITRFHPDHVRANDKPPQLALTELRVFNQRVQLGQLPKGLVLEQPINRAQELTLSYRHSVFTLEFAALHFADVARNRYAYMLQGFDSEWVEVGAGQRAATYTNLNPGRYVFHLRAANKDGLWTQEDATLTITITPPLWQTWWARLSALLLMVGGLAAAYRLRMRSVRRQTELLEQQVQARTAEALQQAHGVQQAHLNISVLSEIGREITANLVTQDIAATLHKHVTKLMDATVFGFGIYKPERQAIDYDFCVEGTRRFAPYSRPLSDPDQLAVCCLTQRREIWIRDVETDYPSYITKPHVSGLARHGIRLEDGSEPGLQRSMLYLPVVAHDRVLGVISVHSLEPDAYDEVHLNMLRTLAAYAAVALENAQAFMQLQSAQTQLVAQEKLAALGAMVAGVAHELNTPIGNSLLVASTLHEHTTTLMGQLQAGSMKRSDLNTYCEMAEHAAAIIMRSLHSAAELVSSFKQVAVDQTSAQQRRFDLLRTCNELLSTLMSKINKSGHQISVEVPEGIMMNSYPGPLGQVLANLVNNAMLHGFEGREQGHMWLRASQPRAGRVLIEFEDDGLGIAAEHQKRVFEPFFTTKFGQGGSGLGMHISYNIVTSLLGGQIELDSAPGRGTRFTLDLPLDLEAEAAQPGQTTISPAAP</sequence>
<dbReference type="EC" id="2.7.13.3" evidence="2"/>
<dbReference type="InterPro" id="IPR003594">
    <property type="entry name" value="HATPase_dom"/>
</dbReference>
<comment type="catalytic activity">
    <reaction evidence="1">
        <text>ATP + protein L-histidine = ADP + protein N-phospho-L-histidine.</text>
        <dbReference type="EC" id="2.7.13.3"/>
    </reaction>
</comment>
<dbReference type="Proteomes" id="UP000295361">
    <property type="component" value="Unassembled WGS sequence"/>
</dbReference>
<dbReference type="InParanoid" id="A0A4R6QKQ8"/>
<dbReference type="RefSeq" id="WP_133701678.1">
    <property type="nucleotide sequence ID" value="NZ_SNXS01000004.1"/>
</dbReference>
<dbReference type="Gene3D" id="3.30.450.40">
    <property type="match status" value="1"/>
</dbReference>
<dbReference type="InterPro" id="IPR015943">
    <property type="entry name" value="WD40/YVTN_repeat-like_dom_sf"/>
</dbReference>
<dbReference type="Gene3D" id="2.60.40.10">
    <property type="entry name" value="Immunoglobulins"/>
    <property type="match status" value="1"/>
</dbReference>
<dbReference type="Pfam" id="PF07494">
    <property type="entry name" value="Reg_prop"/>
    <property type="match status" value="7"/>
</dbReference>
<dbReference type="FunFam" id="2.60.40.10:FF:000791">
    <property type="entry name" value="Two-component system sensor histidine kinase/response regulator"/>
    <property type="match status" value="1"/>
</dbReference>
<dbReference type="EMBL" id="SNXS01000004">
    <property type="protein sequence ID" value="TDP63812.1"/>
    <property type="molecule type" value="Genomic_DNA"/>
</dbReference>
<name>A0A4R6QKQ8_9BURK</name>
<evidence type="ECO:0000259" key="4">
    <source>
        <dbReference type="PROSITE" id="PS50109"/>
    </source>
</evidence>
<gene>
    <name evidence="5" type="ORF">DES47_10494</name>
</gene>
<dbReference type="InterPro" id="IPR011123">
    <property type="entry name" value="Y_Y_Y"/>
</dbReference>
<dbReference type="SUPFAM" id="SSF63829">
    <property type="entry name" value="Calcium-dependent phosphotriesterase"/>
    <property type="match status" value="4"/>
</dbReference>
<dbReference type="SUPFAM" id="SSF47384">
    <property type="entry name" value="Homodimeric domain of signal transducing histidine kinase"/>
    <property type="match status" value="1"/>
</dbReference>
<dbReference type="Pfam" id="PF02518">
    <property type="entry name" value="HATPase_c"/>
    <property type="match status" value="1"/>
</dbReference>
<organism evidence="5 6">
    <name type="scientific">Roseateles toxinivorans</name>
    <dbReference type="NCBI Taxonomy" id="270368"/>
    <lineage>
        <taxon>Bacteria</taxon>
        <taxon>Pseudomonadati</taxon>
        <taxon>Pseudomonadota</taxon>
        <taxon>Betaproteobacteria</taxon>
        <taxon>Burkholderiales</taxon>
        <taxon>Sphaerotilaceae</taxon>
        <taxon>Roseateles</taxon>
    </lineage>
</organism>
<dbReference type="InterPro" id="IPR036890">
    <property type="entry name" value="HATPase_C_sf"/>
</dbReference>
<dbReference type="PROSITE" id="PS50109">
    <property type="entry name" value="HIS_KIN"/>
    <property type="match status" value="1"/>
</dbReference>
<dbReference type="InterPro" id="IPR011110">
    <property type="entry name" value="Reg_prop"/>
</dbReference>
<dbReference type="SUPFAM" id="SSF55874">
    <property type="entry name" value="ATPase domain of HSP90 chaperone/DNA topoisomerase II/histidine kinase"/>
    <property type="match status" value="1"/>
</dbReference>
<evidence type="ECO:0000256" key="1">
    <source>
        <dbReference type="ARBA" id="ARBA00000085"/>
    </source>
</evidence>
<dbReference type="InterPro" id="IPR029016">
    <property type="entry name" value="GAF-like_dom_sf"/>
</dbReference>
<accession>A0A4R6QKQ8</accession>
<dbReference type="Pfam" id="PF13185">
    <property type="entry name" value="GAF_2"/>
    <property type="match status" value="1"/>
</dbReference>
<dbReference type="InterPro" id="IPR003018">
    <property type="entry name" value="GAF"/>
</dbReference>
<evidence type="ECO:0000313" key="5">
    <source>
        <dbReference type="EMBL" id="TDP63812.1"/>
    </source>
</evidence>
<dbReference type="InterPro" id="IPR003661">
    <property type="entry name" value="HisK_dim/P_dom"/>
</dbReference>
<comment type="caution">
    <text evidence="5">The sequence shown here is derived from an EMBL/GenBank/DDBJ whole genome shotgun (WGS) entry which is preliminary data.</text>
</comment>
<dbReference type="InterPro" id="IPR005467">
    <property type="entry name" value="His_kinase_dom"/>
</dbReference>
<dbReference type="PANTHER" id="PTHR43547:SF2">
    <property type="entry name" value="HYBRID SIGNAL TRANSDUCTION HISTIDINE KINASE C"/>
    <property type="match status" value="1"/>
</dbReference>
<dbReference type="InterPro" id="IPR013783">
    <property type="entry name" value="Ig-like_fold"/>
</dbReference>
<dbReference type="InterPro" id="IPR036097">
    <property type="entry name" value="HisK_dim/P_sf"/>
</dbReference>
<dbReference type="GO" id="GO:0000155">
    <property type="term" value="F:phosphorelay sensor kinase activity"/>
    <property type="evidence" value="ECO:0007669"/>
    <property type="project" value="InterPro"/>
</dbReference>
<dbReference type="PRINTS" id="PR00344">
    <property type="entry name" value="BCTRLSENSOR"/>
</dbReference>
<feature type="domain" description="Histidine kinase" evidence="4">
    <location>
        <begin position="1061"/>
        <end position="1293"/>
    </location>
</feature>
<dbReference type="PANTHER" id="PTHR43547">
    <property type="entry name" value="TWO-COMPONENT HISTIDINE KINASE"/>
    <property type="match status" value="1"/>
</dbReference>
<dbReference type="Gene3D" id="1.10.287.130">
    <property type="match status" value="1"/>
</dbReference>